<protein>
    <submittedName>
        <fullName evidence="2">Uncharacterized protein</fullName>
    </submittedName>
</protein>
<evidence type="ECO:0000313" key="2">
    <source>
        <dbReference type="EMBL" id="OIW34258.1"/>
    </source>
</evidence>
<feature type="region of interest" description="Disordered" evidence="1">
    <location>
        <begin position="1"/>
        <end position="95"/>
    </location>
</feature>
<dbReference type="Proteomes" id="UP000182658">
    <property type="component" value="Unassembled WGS sequence"/>
</dbReference>
<organism evidence="2 3">
    <name type="scientific">Coniochaeta ligniaria NRRL 30616</name>
    <dbReference type="NCBI Taxonomy" id="1408157"/>
    <lineage>
        <taxon>Eukaryota</taxon>
        <taxon>Fungi</taxon>
        <taxon>Dikarya</taxon>
        <taxon>Ascomycota</taxon>
        <taxon>Pezizomycotina</taxon>
        <taxon>Sordariomycetes</taxon>
        <taxon>Sordariomycetidae</taxon>
        <taxon>Coniochaetales</taxon>
        <taxon>Coniochaetaceae</taxon>
        <taxon>Coniochaeta</taxon>
    </lineage>
</organism>
<name>A0A1J7K281_9PEZI</name>
<sequence>MFEKLKEKLQRNKEIPEDQVKKYTGMNKDQLNEWSQNRPDVGGNQLAGKINMGTAGGQGVPNSFSYTGRGDSAAAELKFPPEQKKPVKEVDVDSE</sequence>
<gene>
    <name evidence="2" type="ORF">CONLIGDRAFT_626311</name>
</gene>
<proteinExistence type="predicted"/>
<dbReference type="AlphaFoldDB" id="A0A1J7K281"/>
<dbReference type="OrthoDB" id="4837859at2759"/>
<accession>A0A1J7K281</accession>
<evidence type="ECO:0000256" key="1">
    <source>
        <dbReference type="SAM" id="MobiDB-lite"/>
    </source>
</evidence>
<feature type="compositionally biased region" description="Basic and acidic residues" evidence="1">
    <location>
        <begin position="1"/>
        <end position="21"/>
    </location>
</feature>
<feature type="compositionally biased region" description="Basic and acidic residues" evidence="1">
    <location>
        <begin position="79"/>
        <end position="95"/>
    </location>
</feature>
<keyword evidence="3" id="KW-1185">Reference proteome</keyword>
<dbReference type="InParanoid" id="A0A1J7K281"/>
<feature type="compositionally biased region" description="Polar residues" evidence="1">
    <location>
        <begin position="27"/>
        <end position="38"/>
    </location>
</feature>
<reference evidence="2 3" key="1">
    <citation type="submission" date="2016-10" db="EMBL/GenBank/DDBJ databases">
        <title>Draft genome sequence of Coniochaeta ligniaria NRRL30616, a lignocellulolytic fungus for bioabatement of inhibitors in plant biomass hydrolysates.</title>
        <authorList>
            <consortium name="DOE Joint Genome Institute"/>
            <person name="Jimenez D.J."/>
            <person name="Hector R.E."/>
            <person name="Riley R."/>
            <person name="Sun H."/>
            <person name="Grigoriev I.V."/>
            <person name="Van Elsas J.D."/>
            <person name="Nichols N.N."/>
        </authorList>
    </citation>
    <scope>NUCLEOTIDE SEQUENCE [LARGE SCALE GENOMIC DNA]</scope>
    <source>
        <strain evidence="2 3">NRRL 30616</strain>
    </source>
</reference>
<dbReference type="EMBL" id="KV875093">
    <property type="protein sequence ID" value="OIW34258.1"/>
    <property type="molecule type" value="Genomic_DNA"/>
</dbReference>
<evidence type="ECO:0000313" key="3">
    <source>
        <dbReference type="Proteomes" id="UP000182658"/>
    </source>
</evidence>